<proteinExistence type="predicted"/>
<dbReference type="KEGG" id="vg:15010962"/>
<organism evidence="1 2">
    <name type="scientific">Synechococcus phage S-SKS1</name>
    <dbReference type="NCBI Taxonomy" id="754042"/>
    <lineage>
        <taxon>Viruses</taxon>
        <taxon>Duplodnaviria</taxon>
        <taxon>Heunggongvirae</taxon>
        <taxon>Uroviricota</taxon>
        <taxon>Caudoviricetes</taxon>
        <taxon>Llyrvirus</taxon>
        <taxon>Llyrvirus SSKS1</taxon>
    </lineage>
</organism>
<evidence type="ECO:0000313" key="2">
    <source>
        <dbReference type="Proteomes" id="UP000201252"/>
    </source>
</evidence>
<dbReference type="GeneID" id="15010962"/>
<name>M4QT94_9CAUD</name>
<protein>
    <submittedName>
        <fullName evidence="1">Uncharacterized protein</fullName>
    </submittedName>
</protein>
<dbReference type="EMBL" id="HQ633071">
    <property type="protein sequence ID" value="AGH31574.1"/>
    <property type="molecule type" value="Genomic_DNA"/>
</dbReference>
<sequence length="59" mass="6800">MYFNLKTMDEHTYNNWVKVKETFESSGNTNNFFYQRACAIVGGSPDPIDKMMKNEPSDG</sequence>
<keyword evidence="2" id="KW-1185">Reference proteome</keyword>
<dbReference type="RefSeq" id="YP_007674426.1">
    <property type="nucleotide sequence ID" value="NC_020851.1"/>
</dbReference>
<accession>M4QT94</accession>
<dbReference type="Proteomes" id="UP000201252">
    <property type="component" value="Segment"/>
</dbReference>
<reference evidence="1 2" key="1">
    <citation type="submission" date="2010-10" db="EMBL/GenBank/DDBJ databases">
        <title>The Genome Sequence of Synechococcus phage S-SKS1.</title>
        <authorList>
            <consortium name="The Broad Institute Genome Sequencing Platform"/>
            <person name="Henn M.R."/>
            <person name="Clokie M."/>
            <person name="Levin J."/>
            <person name="Malboeuf C."/>
            <person name="Casali M."/>
            <person name="Russ C."/>
            <person name="Lennon N."/>
            <person name="Chapman S.B."/>
            <person name="Erlich R."/>
            <person name="Young S.K."/>
            <person name="Yandava C."/>
            <person name="Zeng Q."/>
            <person name="Alvarado L."/>
            <person name="Anderson S."/>
            <person name="Berlin A."/>
            <person name="Chen Z."/>
            <person name="Freedman E."/>
            <person name="Gellesch M."/>
            <person name="Goldberg J."/>
            <person name="Green L."/>
            <person name="Griggs A."/>
            <person name="Gujja S."/>
            <person name="Heilman E.R."/>
            <person name="Heiman D."/>
            <person name="Hollinger A."/>
            <person name="Howarth C."/>
            <person name="Larson L."/>
            <person name="Mehta T."/>
            <person name="Pearson M."/>
            <person name="Roberts A."/>
            <person name="Ryan E."/>
            <person name="Saif S."/>
            <person name="Shea T."/>
            <person name="Shenoy N."/>
            <person name="Sisk P."/>
            <person name="Stolte C."/>
            <person name="Sykes S."/>
            <person name="White J."/>
            <person name="Haas B."/>
            <person name="Nusbaum C."/>
            <person name="Birren B."/>
        </authorList>
    </citation>
    <scope>NUCLEOTIDE SEQUENCE [LARGE SCALE GENOMIC DNA]</scope>
</reference>
<gene>
    <name evidence="1" type="ORF">SWZG_00061</name>
</gene>
<evidence type="ECO:0000313" key="1">
    <source>
        <dbReference type="EMBL" id="AGH31574.1"/>
    </source>
</evidence>